<keyword evidence="3" id="KW-1185">Reference proteome</keyword>
<gene>
    <name evidence="2" type="ORF">GCM10023340_31970</name>
</gene>
<protein>
    <recommendedName>
        <fullName evidence="4">Type II toxin-antitoxin system PemK/MazF family toxin</fullName>
    </recommendedName>
</protein>
<organism evidence="2 3">
    <name type="scientific">Nocardioides marinquilinus</name>
    <dbReference type="NCBI Taxonomy" id="1210400"/>
    <lineage>
        <taxon>Bacteria</taxon>
        <taxon>Bacillati</taxon>
        <taxon>Actinomycetota</taxon>
        <taxon>Actinomycetes</taxon>
        <taxon>Propionibacteriales</taxon>
        <taxon>Nocardioidaceae</taxon>
        <taxon>Nocardioides</taxon>
    </lineage>
</organism>
<dbReference type="InterPro" id="IPR003477">
    <property type="entry name" value="PemK-like"/>
</dbReference>
<sequence>MGPTISYEPQADGDADPGEVVWGWVPYEDDPSQGKDRPVLVLARQDDALLTLMLSSKDHVGAGHVDEPRPGQEWFDLGPGAWDPEGRPSEVRLDRVITMDPSAVRREGAALDRPRFDAVVAAARQVLGW</sequence>
<dbReference type="SUPFAM" id="SSF50118">
    <property type="entry name" value="Cell growth inhibitor/plasmid maintenance toxic component"/>
    <property type="match status" value="1"/>
</dbReference>
<dbReference type="EMBL" id="BAABKG010000004">
    <property type="protein sequence ID" value="GAA5152144.1"/>
    <property type="molecule type" value="Genomic_DNA"/>
</dbReference>
<accession>A0ABP9PVE2</accession>
<name>A0ABP9PVE2_9ACTN</name>
<evidence type="ECO:0000256" key="1">
    <source>
        <dbReference type="SAM" id="MobiDB-lite"/>
    </source>
</evidence>
<dbReference type="Proteomes" id="UP001500221">
    <property type="component" value="Unassembled WGS sequence"/>
</dbReference>
<evidence type="ECO:0000313" key="2">
    <source>
        <dbReference type="EMBL" id="GAA5152144.1"/>
    </source>
</evidence>
<evidence type="ECO:0008006" key="4">
    <source>
        <dbReference type="Google" id="ProtNLM"/>
    </source>
</evidence>
<dbReference type="Pfam" id="PF02452">
    <property type="entry name" value="PemK_toxin"/>
    <property type="match status" value="1"/>
</dbReference>
<reference evidence="3" key="1">
    <citation type="journal article" date="2019" name="Int. J. Syst. Evol. Microbiol.">
        <title>The Global Catalogue of Microorganisms (GCM) 10K type strain sequencing project: providing services to taxonomists for standard genome sequencing and annotation.</title>
        <authorList>
            <consortium name="The Broad Institute Genomics Platform"/>
            <consortium name="The Broad Institute Genome Sequencing Center for Infectious Disease"/>
            <person name="Wu L."/>
            <person name="Ma J."/>
        </authorList>
    </citation>
    <scope>NUCLEOTIDE SEQUENCE [LARGE SCALE GENOMIC DNA]</scope>
    <source>
        <strain evidence="3">JCM 18459</strain>
    </source>
</reference>
<feature type="region of interest" description="Disordered" evidence="1">
    <location>
        <begin position="1"/>
        <end position="35"/>
    </location>
</feature>
<comment type="caution">
    <text evidence="2">The sequence shown here is derived from an EMBL/GenBank/DDBJ whole genome shotgun (WGS) entry which is preliminary data.</text>
</comment>
<dbReference type="RefSeq" id="WP_345460702.1">
    <property type="nucleotide sequence ID" value="NZ_BAABKG010000004.1"/>
</dbReference>
<evidence type="ECO:0000313" key="3">
    <source>
        <dbReference type="Proteomes" id="UP001500221"/>
    </source>
</evidence>
<proteinExistence type="predicted"/>